<dbReference type="RefSeq" id="XP_004502660.1">
    <property type="nucleotide sequence ID" value="XM_004502603.3"/>
</dbReference>
<dbReference type="AlphaFoldDB" id="A0A1S2YC72"/>
<keyword evidence="4" id="KW-0812">Transmembrane</keyword>
<organism evidence="6 7">
    <name type="scientific">Cicer arietinum</name>
    <name type="common">Chickpea</name>
    <name type="synonym">Garbanzo</name>
    <dbReference type="NCBI Taxonomy" id="3827"/>
    <lineage>
        <taxon>Eukaryota</taxon>
        <taxon>Viridiplantae</taxon>
        <taxon>Streptophyta</taxon>
        <taxon>Embryophyta</taxon>
        <taxon>Tracheophyta</taxon>
        <taxon>Spermatophyta</taxon>
        <taxon>Magnoliopsida</taxon>
        <taxon>eudicotyledons</taxon>
        <taxon>Gunneridae</taxon>
        <taxon>Pentapetalae</taxon>
        <taxon>rosids</taxon>
        <taxon>fabids</taxon>
        <taxon>Fabales</taxon>
        <taxon>Fabaceae</taxon>
        <taxon>Papilionoideae</taxon>
        <taxon>50 kb inversion clade</taxon>
        <taxon>NPAAA clade</taxon>
        <taxon>Hologalegina</taxon>
        <taxon>IRL clade</taxon>
        <taxon>Cicereae</taxon>
        <taxon>Cicer</taxon>
    </lineage>
</organism>
<feature type="transmembrane region" description="Helical" evidence="4">
    <location>
        <begin position="197"/>
        <end position="219"/>
    </location>
</feature>
<dbReference type="GeneID" id="101513283"/>
<dbReference type="OrthoDB" id="1918034at2759"/>
<evidence type="ECO:0000313" key="7">
    <source>
        <dbReference type="RefSeq" id="XP_004502660.1"/>
    </source>
</evidence>
<name>A0A1S2YC72_CICAR</name>
<sequence>MGAASMIWNPDLIHYLCIAKSTTILAHHIKNTKDSNFESLASECLTKTPPNHSFFSHTVNNLTYTFLIDPTFVIFAIFDHHLLKSHALAFLNRVRSSLIETLNQNDNFVPFSLQTQFDSVFNETLNFYDLSPSGNEKSSPLTTLPLIGKPGEGLKKKKRLIDDGKDAALVDLSDDAVSLPFAKVNDRQKAKHVWKKHVWVVLLLDLFVCAVLFVIWLWVCSGFKCMAY</sequence>
<evidence type="ECO:0000259" key="5">
    <source>
        <dbReference type="PROSITE" id="PS50859"/>
    </source>
</evidence>
<evidence type="ECO:0000256" key="4">
    <source>
        <dbReference type="SAM" id="Phobius"/>
    </source>
</evidence>
<accession>A0A1S2YC72</accession>
<protein>
    <submittedName>
        <fullName evidence="7">Phytolongin Phyl2.2-like</fullName>
    </submittedName>
</protein>
<dbReference type="PANTHER" id="PTHR47461:SF3">
    <property type="entry name" value="PHYTOLONGIN PHYL2.2"/>
    <property type="match status" value="1"/>
</dbReference>
<evidence type="ECO:0000256" key="3">
    <source>
        <dbReference type="ARBA" id="ARBA00023136"/>
    </source>
</evidence>
<dbReference type="PROSITE" id="PS50859">
    <property type="entry name" value="LONGIN"/>
    <property type="match status" value="1"/>
</dbReference>
<dbReference type="SUPFAM" id="SSF64356">
    <property type="entry name" value="SNARE-like"/>
    <property type="match status" value="1"/>
</dbReference>
<dbReference type="GO" id="GO:0016020">
    <property type="term" value="C:membrane"/>
    <property type="evidence" value="ECO:0007669"/>
    <property type="project" value="UniProtKB-SubCell"/>
</dbReference>
<keyword evidence="3 4" id="KW-0472">Membrane</keyword>
<reference evidence="7" key="2">
    <citation type="submission" date="2025-08" db="UniProtKB">
        <authorList>
            <consortium name="RefSeq"/>
        </authorList>
    </citation>
    <scope>IDENTIFICATION</scope>
    <source>
        <tissue evidence="7">Etiolated seedlings</tissue>
    </source>
</reference>
<dbReference type="KEGG" id="cam:101513283"/>
<dbReference type="Proteomes" id="UP000087171">
    <property type="component" value="Chromosome Ca5"/>
</dbReference>
<dbReference type="Gene3D" id="3.30.450.50">
    <property type="entry name" value="Longin domain"/>
    <property type="match status" value="1"/>
</dbReference>
<keyword evidence="6" id="KW-1185">Reference proteome</keyword>
<proteinExistence type="inferred from homology"/>
<dbReference type="eggNOG" id="ENOG502RYW5">
    <property type="taxonomic scope" value="Eukaryota"/>
</dbReference>
<gene>
    <name evidence="7" type="primary">LOC101513283</name>
</gene>
<dbReference type="InterPro" id="IPR011012">
    <property type="entry name" value="Longin-like_dom_sf"/>
</dbReference>
<reference evidence="6" key="1">
    <citation type="journal article" date="2013" name="Nat. Biotechnol.">
        <title>Draft genome sequence of chickpea (Cicer arietinum) provides a resource for trait improvement.</title>
        <authorList>
            <person name="Varshney R.K."/>
            <person name="Song C."/>
            <person name="Saxena R.K."/>
            <person name="Azam S."/>
            <person name="Yu S."/>
            <person name="Sharpe A.G."/>
            <person name="Cannon S."/>
            <person name="Baek J."/>
            <person name="Rosen B.D."/>
            <person name="Tar'an B."/>
            <person name="Millan T."/>
            <person name="Zhang X."/>
            <person name="Ramsay L.D."/>
            <person name="Iwata A."/>
            <person name="Wang Y."/>
            <person name="Nelson W."/>
            <person name="Farmer A.D."/>
            <person name="Gaur P.M."/>
            <person name="Soderlund C."/>
            <person name="Penmetsa R.V."/>
            <person name="Xu C."/>
            <person name="Bharti A.K."/>
            <person name="He W."/>
            <person name="Winter P."/>
            <person name="Zhao S."/>
            <person name="Hane J.K."/>
            <person name="Carrasquilla-Garcia N."/>
            <person name="Condie J.A."/>
            <person name="Upadhyaya H.D."/>
            <person name="Luo M.C."/>
            <person name="Thudi M."/>
            <person name="Gowda C.L."/>
            <person name="Singh N.P."/>
            <person name="Lichtenzveig J."/>
            <person name="Gali K.K."/>
            <person name="Rubio J."/>
            <person name="Nadarajan N."/>
            <person name="Dolezel J."/>
            <person name="Bansal K.C."/>
            <person name="Xu X."/>
            <person name="Edwards D."/>
            <person name="Zhang G."/>
            <person name="Kahl G."/>
            <person name="Gil J."/>
            <person name="Singh K.B."/>
            <person name="Datta S.K."/>
            <person name="Jackson S.A."/>
            <person name="Wang J."/>
            <person name="Cook D.R."/>
        </authorList>
    </citation>
    <scope>NUCLEOTIDE SEQUENCE [LARGE SCALE GENOMIC DNA]</scope>
    <source>
        <strain evidence="6">cv. CDC Frontier</strain>
    </source>
</reference>
<evidence type="ECO:0000256" key="1">
    <source>
        <dbReference type="ARBA" id="ARBA00004370"/>
    </source>
</evidence>
<feature type="domain" description="Longin" evidence="5">
    <location>
        <begin position="12"/>
        <end position="121"/>
    </location>
</feature>
<dbReference type="InterPro" id="IPR010908">
    <property type="entry name" value="Longin_dom"/>
</dbReference>
<comment type="similarity">
    <text evidence="2">Belongs to the synaptobrevin family.</text>
</comment>
<evidence type="ECO:0000313" key="6">
    <source>
        <dbReference type="Proteomes" id="UP000087171"/>
    </source>
</evidence>
<dbReference type="PaxDb" id="3827-XP_004502660.1"/>
<dbReference type="PANTHER" id="PTHR47461">
    <property type="entry name" value="PHYTOLONGIN PHYL1.2"/>
    <property type="match status" value="1"/>
</dbReference>
<keyword evidence="4" id="KW-1133">Transmembrane helix</keyword>
<evidence type="ECO:0000256" key="2">
    <source>
        <dbReference type="ARBA" id="ARBA00008025"/>
    </source>
</evidence>
<comment type="subcellular location">
    <subcellularLocation>
        <location evidence="1">Membrane</location>
    </subcellularLocation>
</comment>
<dbReference type="InterPro" id="IPR044783">
    <property type="entry name" value="PHYL"/>
</dbReference>